<protein>
    <recommendedName>
        <fullName evidence="3">STAS/SEC14 domain-containing protein</fullName>
    </recommendedName>
</protein>
<dbReference type="AlphaFoldDB" id="A0A532V966"/>
<organism evidence="1 2">
    <name type="scientific">candidate division TA06 bacterium B3_TA06</name>
    <dbReference type="NCBI Taxonomy" id="2012487"/>
    <lineage>
        <taxon>Bacteria</taxon>
        <taxon>Bacteria division TA06</taxon>
    </lineage>
</organism>
<dbReference type="EMBL" id="NJBO01000003">
    <property type="protein sequence ID" value="TKJ43708.1"/>
    <property type="molecule type" value="Genomic_DNA"/>
</dbReference>
<gene>
    <name evidence="1" type="ORF">CEE36_03205</name>
</gene>
<proteinExistence type="predicted"/>
<name>A0A532V966_UNCT6</name>
<accession>A0A532V966</accession>
<comment type="caution">
    <text evidence="1">The sequence shown here is derived from an EMBL/GenBank/DDBJ whole genome shotgun (WGS) entry which is preliminary data.</text>
</comment>
<reference evidence="1 2" key="1">
    <citation type="submission" date="2017-06" db="EMBL/GenBank/DDBJ databases">
        <title>Novel microbial phyla capable of carbon fixation and sulfur reduction in deep-sea sediments.</title>
        <authorList>
            <person name="Huang J."/>
            <person name="Baker B."/>
            <person name="Wang Y."/>
        </authorList>
    </citation>
    <scope>NUCLEOTIDE SEQUENCE [LARGE SCALE GENOMIC DNA]</scope>
    <source>
        <strain evidence="1">B3_TA06</strain>
    </source>
</reference>
<evidence type="ECO:0008006" key="3">
    <source>
        <dbReference type="Google" id="ProtNLM"/>
    </source>
</evidence>
<evidence type="ECO:0000313" key="1">
    <source>
        <dbReference type="EMBL" id="TKJ43708.1"/>
    </source>
</evidence>
<dbReference type="Proteomes" id="UP000317778">
    <property type="component" value="Unassembled WGS sequence"/>
</dbReference>
<dbReference type="Gene3D" id="3.40.970.30">
    <property type="entry name" value="yp_829618.1 like domains"/>
    <property type="match status" value="1"/>
</dbReference>
<sequence>MEEKEKYKIWFDEENEVMRAVLYQALDSEGTSGFFHFVKDNFEPELHRYFFIELAEESQTLHDKQTRKTIRETINLVNWGKIAIHGANPTLRMLGKIVFTAIGRGRDLKFFDTEEEALAWLKDEKGKEKESK</sequence>
<evidence type="ECO:0000313" key="2">
    <source>
        <dbReference type="Proteomes" id="UP000317778"/>
    </source>
</evidence>